<evidence type="ECO:0000256" key="1">
    <source>
        <dbReference type="ARBA" id="ARBA00010876"/>
    </source>
</evidence>
<proteinExistence type="inferred from homology"/>
<evidence type="ECO:0000313" key="5">
    <source>
        <dbReference type="EMBL" id="QQA01772.1"/>
    </source>
</evidence>
<dbReference type="PROSITE" id="PS50889">
    <property type="entry name" value="S4"/>
    <property type="match status" value="1"/>
</dbReference>
<keyword evidence="6" id="KW-1185">Reference proteome</keyword>
<dbReference type="InterPro" id="IPR036986">
    <property type="entry name" value="S4_RNA-bd_sf"/>
</dbReference>
<dbReference type="AlphaFoldDB" id="A0A7T3REW7"/>
<dbReference type="InterPro" id="IPR050188">
    <property type="entry name" value="RluA_PseudoU_synthase"/>
</dbReference>
<dbReference type="SUPFAM" id="SSF55120">
    <property type="entry name" value="Pseudouridine synthase"/>
    <property type="match status" value="1"/>
</dbReference>
<evidence type="ECO:0000256" key="2">
    <source>
        <dbReference type="ARBA" id="ARBA00023235"/>
    </source>
</evidence>
<dbReference type="Pfam" id="PF00849">
    <property type="entry name" value="PseudoU_synth_2"/>
    <property type="match status" value="1"/>
</dbReference>
<dbReference type="CDD" id="cd02869">
    <property type="entry name" value="PseudoU_synth_RluA_like"/>
    <property type="match status" value="1"/>
</dbReference>
<evidence type="ECO:0000313" key="6">
    <source>
        <dbReference type="Proteomes" id="UP000595224"/>
    </source>
</evidence>
<organism evidence="5 6">
    <name type="scientific">Treponema peruense</name>
    <dbReference type="NCBI Taxonomy" id="2787628"/>
    <lineage>
        <taxon>Bacteria</taxon>
        <taxon>Pseudomonadati</taxon>
        <taxon>Spirochaetota</taxon>
        <taxon>Spirochaetia</taxon>
        <taxon>Spirochaetales</taxon>
        <taxon>Treponemataceae</taxon>
        <taxon>Treponema</taxon>
    </lineage>
</organism>
<dbReference type="RefSeq" id="WP_198443314.1">
    <property type="nucleotide sequence ID" value="NZ_CBCSHE010000002.1"/>
</dbReference>
<keyword evidence="3" id="KW-0694">RNA-binding</keyword>
<dbReference type="InterPro" id="IPR020103">
    <property type="entry name" value="PsdUridine_synth_cat_dom_sf"/>
</dbReference>
<dbReference type="GO" id="GO:0000455">
    <property type="term" value="P:enzyme-directed rRNA pseudouridine synthesis"/>
    <property type="evidence" value="ECO:0007669"/>
    <property type="project" value="TreeGrafter"/>
</dbReference>
<dbReference type="InterPro" id="IPR006145">
    <property type="entry name" value="PsdUridine_synth_RsuA/RluA"/>
</dbReference>
<comment type="similarity">
    <text evidence="1">Belongs to the pseudouridine synthase RluA family.</text>
</comment>
<keyword evidence="2" id="KW-0413">Isomerase</keyword>
<dbReference type="Gene3D" id="3.10.290.10">
    <property type="entry name" value="RNA-binding S4 domain"/>
    <property type="match status" value="1"/>
</dbReference>
<dbReference type="SUPFAM" id="SSF55174">
    <property type="entry name" value="Alpha-L RNA-binding motif"/>
    <property type="match status" value="1"/>
</dbReference>
<dbReference type="CDD" id="cd00165">
    <property type="entry name" value="S4"/>
    <property type="match status" value="1"/>
</dbReference>
<gene>
    <name evidence="5" type="ORF">IWA51_03945</name>
</gene>
<reference evidence="5 6" key="1">
    <citation type="submission" date="2020-11" db="EMBL/GenBank/DDBJ databases">
        <title>Treponema Peruensis nv. sp., first commensal Treponema isolated from human feces.</title>
        <authorList>
            <person name="Belkhou C."/>
            <person name="Raes J."/>
        </authorList>
    </citation>
    <scope>NUCLEOTIDE SEQUENCE [LARGE SCALE GENOMIC DNA]</scope>
    <source>
        <strain evidence="5 6">RCC2812</strain>
    </source>
</reference>
<dbReference type="GO" id="GO:0120159">
    <property type="term" value="F:rRNA pseudouridine synthase activity"/>
    <property type="evidence" value="ECO:0007669"/>
    <property type="project" value="UniProtKB-ARBA"/>
</dbReference>
<dbReference type="InterPro" id="IPR002942">
    <property type="entry name" value="S4_RNA-bd"/>
</dbReference>
<dbReference type="EMBL" id="CP064936">
    <property type="protein sequence ID" value="QQA01772.1"/>
    <property type="molecule type" value="Genomic_DNA"/>
</dbReference>
<accession>A0A7T3REW7</accession>
<protein>
    <submittedName>
        <fullName evidence="5">RluA family pseudouridine synthase</fullName>
    </submittedName>
</protein>
<sequence length="320" mass="36213">MGEKELLSEISQRLDVFLREKLPPLVGSEVSNSKIRRLIMAGAVFVNGIQRRIPSFVLAKGARVRVRVDEQKLFFEREPDDIKFTLDQSGVLYEDEDIIVVNKPPFLPTEGTIVKSRASMHDAVVEYLWKQNPALRNAPYAGIMHRLDRETSGALLFTKRRTANAAVHDMFENRTARKIYRAVCFASEKFRPSAGESFFVENYIGRISAKSSRCEMGVVPQSRGGLYSRTEFYVAAEKDGLFYIDCELKTGRTHQIRVHLSCKGLPLAGDSLYGETKAQSFAKRVMLHSWKLEFPHPADGHKVLVEAPLPEGFSLPNCRF</sequence>
<dbReference type="GO" id="GO:0003723">
    <property type="term" value="F:RNA binding"/>
    <property type="evidence" value="ECO:0007669"/>
    <property type="project" value="UniProtKB-KW"/>
</dbReference>
<evidence type="ECO:0000256" key="3">
    <source>
        <dbReference type="PROSITE-ProRule" id="PRU00182"/>
    </source>
</evidence>
<feature type="domain" description="RNA-binding S4" evidence="4">
    <location>
        <begin position="12"/>
        <end position="80"/>
    </location>
</feature>
<dbReference type="PANTHER" id="PTHR21600:SF52">
    <property type="entry name" value="PSEUDOURIDINE SYNTHASE RSUA_RLUA-LIKE DOMAIN-CONTAINING PROTEIN"/>
    <property type="match status" value="1"/>
</dbReference>
<name>A0A7T3REW7_9SPIR</name>
<dbReference type="Gene3D" id="3.30.2350.10">
    <property type="entry name" value="Pseudouridine synthase"/>
    <property type="match status" value="1"/>
</dbReference>
<dbReference type="Proteomes" id="UP000595224">
    <property type="component" value="Chromosome"/>
</dbReference>
<evidence type="ECO:0000259" key="4">
    <source>
        <dbReference type="SMART" id="SM00363"/>
    </source>
</evidence>
<dbReference type="KEGG" id="tper:IWA51_03945"/>
<dbReference type="PANTHER" id="PTHR21600">
    <property type="entry name" value="MITOCHONDRIAL RNA PSEUDOURIDINE SYNTHASE"/>
    <property type="match status" value="1"/>
</dbReference>
<dbReference type="SMART" id="SM00363">
    <property type="entry name" value="S4"/>
    <property type="match status" value="1"/>
</dbReference>
<dbReference type="Pfam" id="PF01479">
    <property type="entry name" value="S4"/>
    <property type="match status" value="1"/>
</dbReference>